<evidence type="ECO:0000313" key="1">
    <source>
        <dbReference type="EMBL" id="CAK0849843.1"/>
    </source>
</evidence>
<dbReference type="SUPFAM" id="SSF82199">
    <property type="entry name" value="SET domain"/>
    <property type="match status" value="1"/>
</dbReference>
<gene>
    <name evidence="1" type="ORF">PCOR1329_LOCUS42434</name>
</gene>
<keyword evidence="2" id="KW-1185">Reference proteome</keyword>
<reference evidence="1" key="1">
    <citation type="submission" date="2023-10" db="EMBL/GenBank/DDBJ databases">
        <authorList>
            <person name="Chen Y."/>
            <person name="Shah S."/>
            <person name="Dougan E. K."/>
            <person name="Thang M."/>
            <person name="Chan C."/>
        </authorList>
    </citation>
    <scope>NUCLEOTIDE SEQUENCE [LARGE SCALE GENOMIC DNA]</scope>
</reference>
<dbReference type="EMBL" id="CAUYUJ010015096">
    <property type="protein sequence ID" value="CAK0849843.1"/>
    <property type="molecule type" value="Genomic_DNA"/>
</dbReference>
<dbReference type="Proteomes" id="UP001189429">
    <property type="component" value="Unassembled WGS sequence"/>
</dbReference>
<comment type="caution">
    <text evidence="1">The sequence shown here is derived from an EMBL/GenBank/DDBJ whole genome shotgun (WGS) entry which is preliminary data.</text>
</comment>
<protein>
    <recommendedName>
        <fullName evidence="3">SET domain-containing protein</fullName>
    </recommendedName>
</protein>
<sequence>MAATADWPEVQRLHGILNTNAIKLGDGCLALYRTACLASHSCAPSCEVVEAAPMHELCGWAGHPRAVMLRARRPLQAGDQVGDVGRSGVDCARELPR</sequence>
<accession>A0ABN9TX97</accession>
<evidence type="ECO:0008006" key="3">
    <source>
        <dbReference type="Google" id="ProtNLM"/>
    </source>
</evidence>
<name>A0ABN9TX97_9DINO</name>
<proteinExistence type="predicted"/>
<dbReference type="InterPro" id="IPR046341">
    <property type="entry name" value="SET_dom_sf"/>
</dbReference>
<evidence type="ECO:0000313" key="2">
    <source>
        <dbReference type="Proteomes" id="UP001189429"/>
    </source>
</evidence>
<organism evidence="1 2">
    <name type="scientific">Prorocentrum cordatum</name>
    <dbReference type="NCBI Taxonomy" id="2364126"/>
    <lineage>
        <taxon>Eukaryota</taxon>
        <taxon>Sar</taxon>
        <taxon>Alveolata</taxon>
        <taxon>Dinophyceae</taxon>
        <taxon>Prorocentrales</taxon>
        <taxon>Prorocentraceae</taxon>
        <taxon>Prorocentrum</taxon>
    </lineage>
</organism>
<dbReference type="Gene3D" id="2.170.270.10">
    <property type="entry name" value="SET domain"/>
    <property type="match status" value="1"/>
</dbReference>